<name>A0A2H0LWK8_9BACT</name>
<dbReference type="PANTHER" id="PTHR47964:SF1">
    <property type="entry name" value="ATP-DEPENDENT DNA HELICASE HOMOLOG RECG, CHLOROPLASTIC"/>
    <property type="match status" value="1"/>
</dbReference>
<dbReference type="GO" id="GO:0016787">
    <property type="term" value="F:hydrolase activity"/>
    <property type="evidence" value="ECO:0007669"/>
    <property type="project" value="UniProtKB-KW"/>
</dbReference>
<dbReference type="EMBL" id="PCWA01000088">
    <property type="protein sequence ID" value="PIQ88771.1"/>
    <property type="molecule type" value="Genomic_DNA"/>
</dbReference>
<dbReference type="CDD" id="cd04488">
    <property type="entry name" value="RecG_wedge_OBF"/>
    <property type="match status" value="1"/>
</dbReference>
<gene>
    <name evidence="4" type="ORF">COV72_06580</name>
</gene>
<accession>A0A2H0LWK8</accession>
<keyword evidence="2" id="KW-0067">ATP-binding</keyword>
<dbReference type="Gene3D" id="2.40.50.140">
    <property type="entry name" value="Nucleic acid-binding proteins"/>
    <property type="match status" value="1"/>
</dbReference>
<proteinExistence type="predicted"/>
<dbReference type="Pfam" id="PF17191">
    <property type="entry name" value="RecG_wedge"/>
    <property type="match status" value="1"/>
</dbReference>
<feature type="domain" description="RecG wedge" evidence="3">
    <location>
        <begin position="20"/>
        <end position="184"/>
    </location>
</feature>
<evidence type="ECO:0000256" key="2">
    <source>
        <dbReference type="ARBA" id="ARBA00022806"/>
    </source>
</evidence>
<dbReference type="AlphaFoldDB" id="A0A2H0LWK8"/>
<comment type="caution">
    <text evidence="4">The sequence shown here is derived from an EMBL/GenBank/DDBJ whole genome shotgun (WGS) entry which is preliminary data.</text>
</comment>
<evidence type="ECO:0000256" key="1">
    <source>
        <dbReference type="ARBA" id="ARBA00022801"/>
    </source>
</evidence>
<dbReference type="InterPro" id="IPR047112">
    <property type="entry name" value="RecG/Mfd"/>
</dbReference>
<evidence type="ECO:0000313" key="4">
    <source>
        <dbReference type="EMBL" id="PIQ88771.1"/>
    </source>
</evidence>
<protein>
    <recommendedName>
        <fullName evidence="3">RecG wedge domain-containing protein</fullName>
    </recommendedName>
</protein>
<dbReference type="InterPro" id="IPR012340">
    <property type="entry name" value="NA-bd_OB-fold"/>
</dbReference>
<reference evidence="4 5" key="1">
    <citation type="submission" date="2017-09" db="EMBL/GenBank/DDBJ databases">
        <title>Depth-based differentiation of microbial function through sediment-hosted aquifers and enrichment of novel symbionts in the deep terrestrial subsurface.</title>
        <authorList>
            <person name="Probst A.J."/>
            <person name="Ladd B."/>
            <person name="Jarett J.K."/>
            <person name="Geller-Mcgrath D.E."/>
            <person name="Sieber C.M."/>
            <person name="Emerson J.B."/>
            <person name="Anantharaman K."/>
            <person name="Thomas B.C."/>
            <person name="Malmstrom R."/>
            <person name="Stieglmeier M."/>
            <person name="Klingl A."/>
            <person name="Woyke T."/>
            <person name="Ryan C.M."/>
            <person name="Banfield J.F."/>
        </authorList>
    </citation>
    <scope>NUCLEOTIDE SEQUENCE [LARGE SCALE GENOMIC DNA]</scope>
    <source>
        <strain evidence="4">CG11_big_fil_rev_8_21_14_0_20_42_13</strain>
    </source>
</reference>
<dbReference type="InterPro" id="IPR033454">
    <property type="entry name" value="RecG_wedge"/>
</dbReference>
<dbReference type="Proteomes" id="UP000229641">
    <property type="component" value="Unassembled WGS sequence"/>
</dbReference>
<dbReference type="PANTHER" id="PTHR47964">
    <property type="entry name" value="ATP-DEPENDENT DNA HELICASE HOMOLOG RECG, CHLOROPLASTIC"/>
    <property type="match status" value="1"/>
</dbReference>
<evidence type="ECO:0000313" key="5">
    <source>
        <dbReference type="Proteomes" id="UP000229641"/>
    </source>
</evidence>
<keyword evidence="2" id="KW-0547">Nucleotide-binding</keyword>
<evidence type="ECO:0000259" key="3">
    <source>
        <dbReference type="Pfam" id="PF17191"/>
    </source>
</evidence>
<keyword evidence="2" id="KW-0347">Helicase</keyword>
<keyword evidence="1" id="KW-0378">Hydrolase</keyword>
<dbReference type="SUPFAM" id="SSF50249">
    <property type="entry name" value="Nucleic acid-binding proteins"/>
    <property type="match status" value="1"/>
</dbReference>
<dbReference type="GO" id="GO:0003678">
    <property type="term" value="F:DNA helicase activity"/>
    <property type="evidence" value="ECO:0007669"/>
    <property type="project" value="TreeGrafter"/>
</dbReference>
<organism evidence="4 5">
    <name type="scientific">Candidatus Ghiorseimicrobium undicola</name>
    <dbReference type="NCBI Taxonomy" id="1974746"/>
    <lineage>
        <taxon>Bacteria</taxon>
        <taxon>Pseudomonadati</taxon>
        <taxon>Candidatus Omnitrophota</taxon>
        <taxon>Candidatus Ghiorseimicrobium</taxon>
    </lineage>
</organism>
<sequence>MQDKNIPTEFIRHSAGLKTPVQYIKGVGPKKAQFLNKIGLFTIDDLLYNLPRRYEDRSSFTSISNVIIGQHHTLRGKVLTFGLKKTKKGASIFQVAVGDNTGVIYAMWFNQPFVKRYFKVGQKIILYGKVDLYDAPVINQPEYEIVGEDENEDDSAHVGRIVPIYSLTKDVSQRFLRSLMKMVIEKYFRFLPDVIPTKIRARNKLVDVAFAINNIHFPANDENLKRAYQRIVFEEFFILQCAIALKRKNVKIEEGLSHKVEGG</sequence>
<dbReference type="GO" id="GO:0006281">
    <property type="term" value="P:DNA repair"/>
    <property type="evidence" value="ECO:0007669"/>
    <property type="project" value="InterPro"/>
</dbReference>
<feature type="non-terminal residue" evidence="4">
    <location>
        <position position="263"/>
    </location>
</feature>